<dbReference type="EMBL" id="CP049869">
    <property type="protein sequence ID" value="QIK78337.1"/>
    <property type="molecule type" value="Genomic_DNA"/>
</dbReference>
<dbReference type="SUPFAM" id="SSF56601">
    <property type="entry name" value="beta-lactamase/transpeptidase-like"/>
    <property type="match status" value="1"/>
</dbReference>
<evidence type="ECO:0000256" key="4">
    <source>
        <dbReference type="ARBA" id="ARBA00022801"/>
    </source>
</evidence>
<dbReference type="GO" id="GO:0046677">
    <property type="term" value="P:response to antibiotic"/>
    <property type="evidence" value="ECO:0007669"/>
    <property type="project" value="UniProtKB-UniRule"/>
</dbReference>
<dbReference type="Gene3D" id="3.40.710.10">
    <property type="entry name" value="DD-peptidase/beta-lactamase superfamily"/>
    <property type="match status" value="1"/>
</dbReference>
<dbReference type="Pfam" id="PF00144">
    <property type="entry name" value="Beta-lactamase"/>
    <property type="match status" value="1"/>
</dbReference>
<dbReference type="EC" id="3.5.2.6" evidence="3 6"/>
<dbReference type="PANTHER" id="PTHR46825">
    <property type="entry name" value="D-ALANYL-D-ALANINE-CARBOXYPEPTIDASE/ENDOPEPTIDASE AMPH"/>
    <property type="match status" value="1"/>
</dbReference>
<dbReference type="KEGG" id="spii:G7077_04895"/>
<evidence type="ECO:0000256" key="3">
    <source>
        <dbReference type="ARBA" id="ARBA00012865"/>
    </source>
</evidence>
<keyword evidence="10" id="KW-1185">Reference proteome</keyword>
<evidence type="ECO:0000256" key="1">
    <source>
        <dbReference type="ARBA" id="ARBA00001526"/>
    </source>
</evidence>
<dbReference type="InterPro" id="IPR001586">
    <property type="entry name" value="Beta-lactam_class-C_AS"/>
</dbReference>
<dbReference type="InterPro" id="IPR001466">
    <property type="entry name" value="Beta-lactam-related"/>
</dbReference>
<feature type="signal peptide" evidence="7">
    <location>
        <begin position="1"/>
        <end position="24"/>
    </location>
</feature>
<evidence type="ECO:0000256" key="6">
    <source>
        <dbReference type="RuleBase" id="RU361140"/>
    </source>
</evidence>
<name>A0A6G7YNN0_9SPHN</name>
<feature type="chain" id="PRO_5026202541" description="Beta-lactamase" evidence="7">
    <location>
        <begin position="25"/>
        <end position="195"/>
    </location>
</feature>
<keyword evidence="5 6" id="KW-0046">Antibiotic resistance</keyword>
<comment type="similarity">
    <text evidence="2 6">Belongs to the class-C beta-lactamase family.</text>
</comment>
<accession>A0A6G7YNN0</accession>
<dbReference type="GO" id="GO:0008800">
    <property type="term" value="F:beta-lactamase activity"/>
    <property type="evidence" value="ECO:0007669"/>
    <property type="project" value="UniProtKB-UniRule"/>
</dbReference>
<organism evidence="9 10">
    <name type="scientific">Sphingomonas piscis</name>
    <dbReference type="NCBI Taxonomy" id="2714943"/>
    <lineage>
        <taxon>Bacteria</taxon>
        <taxon>Pseudomonadati</taxon>
        <taxon>Pseudomonadota</taxon>
        <taxon>Alphaproteobacteria</taxon>
        <taxon>Sphingomonadales</taxon>
        <taxon>Sphingomonadaceae</taxon>
        <taxon>Sphingomonas</taxon>
    </lineage>
</organism>
<evidence type="ECO:0000256" key="2">
    <source>
        <dbReference type="ARBA" id="ARBA00007840"/>
    </source>
</evidence>
<sequence>MADSRIALSIVLAGLGASAIHSGAATQTPRNMKFNADSILAAAYAQTGPGAAAVVTRDGRLIYVGGRGLADVRRQQPITPETVFELGSIAKQFTAAVVLQLVAEGKIGLDDPLSSVFPGWPQPGARASIRQLLNHTSGLPDYSKVPGFIGKNSGGGGPPTNCWRLAKACRPRPHPVKLGSITTAATPSLVPSSKS</sequence>
<dbReference type="GO" id="GO:0017001">
    <property type="term" value="P:antibiotic catabolic process"/>
    <property type="evidence" value="ECO:0007669"/>
    <property type="project" value="InterPro"/>
</dbReference>
<dbReference type="InterPro" id="IPR012338">
    <property type="entry name" value="Beta-lactam/transpept-like"/>
</dbReference>
<reference evidence="9 10" key="1">
    <citation type="submission" date="2020-03" db="EMBL/GenBank/DDBJ databases">
        <title>Sphingomonas sp. nov., isolated from fish.</title>
        <authorList>
            <person name="Hyun D.-W."/>
            <person name="Bae J.-W."/>
        </authorList>
    </citation>
    <scope>NUCLEOTIDE SEQUENCE [LARGE SCALE GENOMIC DNA]</scope>
    <source>
        <strain evidence="9 10">HDW15B</strain>
    </source>
</reference>
<keyword evidence="4 6" id="KW-0378">Hydrolase</keyword>
<evidence type="ECO:0000313" key="9">
    <source>
        <dbReference type="EMBL" id="QIK78337.1"/>
    </source>
</evidence>
<dbReference type="AlphaFoldDB" id="A0A6G7YNN0"/>
<dbReference type="PANTHER" id="PTHR46825:SF9">
    <property type="entry name" value="BETA-LACTAMASE-RELATED DOMAIN-CONTAINING PROTEIN"/>
    <property type="match status" value="1"/>
</dbReference>
<evidence type="ECO:0000259" key="8">
    <source>
        <dbReference type="Pfam" id="PF00144"/>
    </source>
</evidence>
<dbReference type="PROSITE" id="PS00336">
    <property type="entry name" value="BETA_LACTAMASE_C"/>
    <property type="match status" value="1"/>
</dbReference>
<dbReference type="Proteomes" id="UP000503222">
    <property type="component" value="Chromosome"/>
</dbReference>
<dbReference type="InterPro" id="IPR050491">
    <property type="entry name" value="AmpC-like"/>
</dbReference>
<dbReference type="GO" id="GO:0030288">
    <property type="term" value="C:outer membrane-bounded periplasmic space"/>
    <property type="evidence" value="ECO:0007669"/>
    <property type="project" value="InterPro"/>
</dbReference>
<proteinExistence type="inferred from homology"/>
<protein>
    <recommendedName>
        <fullName evidence="3 6">Beta-lactamase</fullName>
        <ecNumber evidence="3 6">3.5.2.6</ecNumber>
    </recommendedName>
</protein>
<evidence type="ECO:0000313" key="10">
    <source>
        <dbReference type="Proteomes" id="UP000503222"/>
    </source>
</evidence>
<comment type="catalytic activity">
    <reaction evidence="1 6">
        <text>a beta-lactam + H2O = a substituted beta-amino acid</text>
        <dbReference type="Rhea" id="RHEA:20401"/>
        <dbReference type="ChEBI" id="CHEBI:15377"/>
        <dbReference type="ChEBI" id="CHEBI:35627"/>
        <dbReference type="ChEBI" id="CHEBI:140347"/>
        <dbReference type="EC" id="3.5.2.6"/>
    </reaction>
</comment>
<dbReference type="RefSeq" id="WP_166410731.1">
    <property type="nucleotide sequence ID" value="NZ_CP049869.1"/>
</dbReference>
<gene>
    <name evidence="9" type="ORF">G7077_04895</name>
</gene>
<evidence type="ECO:0000256" key="5">
    <source>
        <dbReference type="ARBA" id="ARBA00023251"/>
    </source>
</evidence>
<feature type="domain" description="Beta-lactamase-related" evidence="8">
    <location>
        <begin position="46"/>
        <end position="146"/>
    </location>
</feature>
<keyword evidence="7" id="KW-0732">Signal</keyword>
<evidence type="ECO:0000256" key="7">
    <source>
        <dbReference type="SAM" id="SignalP"/>
    </source>
</evidence>